<dbReference type="AlphaFoldDB" id="A0A9P3LAJ4"/>
<feature type="compositionally biased region" description="Basic and acidic residues" evidence="1">
    <location>
        <begin position="257"/>
        <end position="273"/>
    </location>
</feature>
<dbReference type="OrthoDB" id="10045710at2759"/>
<feature type="compositionally biased region" description="Pro residues" evidence="1">
    <location>
        <begin position="135"/>
        <end position="149"/>
    </location>
</feature>
<dbReference type="Proteomes" id="UP000703269">
    <property type="component" value="Unassembled WGS sequence"/>
</dbReference>
<dbReference type="InterPro" id="IPR011992">
    <property type="entry name" value="EF-hand-dom_pair"/>
</dbReference>
<feature type="compositionally biased region" description="Pro residues" evidence="1">
    <location>
        <begin position="344"/>
        <end position="361"/>
    </location>
</feature>
<feature type="domain" description="EH" evidence="2">
    <location>
        <begin position="489"/>
        <end position="536"/>
    </location>
</feature>
<dbReference type="Gene3D" id="1.10.238.10">
    <property type="entry name" value="EF-hand"/>
    <property type="match status" value="1"/>
</dbReference>
<feature type="compositionally biased region" description="Low complexity" evidence="1">
    <location>
        <begin position="51"/>
        <end position="77"/>
    </location>
</feature>
<evidence type="ECO:0000259" key="2">
    <source>
        <dbReference type="Pfam" id="PF12763"/>
    </source>
</evidence>
<dbReference type="EMBL" id="BPQB01000005">
    <property type="protein sequence ID" value="GJE87058.1"/>
    <property type="molecule type" value="Genomic_DNA"/>
</dbReference>
<evidence type="ECO:0000313" key="3">
    <source>
        <dbReference type="EMBL" id="GJE87058.1"/>
    </source>
</evidence>
<reference evidence="3 4" key="1">
    <citation type="submission" date="2021-08" db="EMBL/GenBank/DDBJ databases">
        <title>Draft Genome Sequence of Phanerochaete sordida strain YK-624.</title>
        <authorList>
            <person name="Mori T."/>
            <person name="Dohra H."/>
            <person name="Suzuki T."/>
            <person name="Kawagishi H."/>
            <person name="Hirai H."/>
        </authorList>
    </citation>
    <scope>NUCLEOTIDE SEQUENCE [LARGE SCALE GENOMIC DNA]</scope>
    <source>
        <strain evidence="3 4">YK-624</strain>
    </source>
</reference>
<keyword evidence="4" id="KW-1185">Reference proteome</keyword>
<feature type="compositionally biased region" description="Low complexity" evidence="1">
    <location>
        <begin position="282"/>
        <end position="296"/>
    </location>
</feature>
<evidence type="ECO:0000256" key="1">
    <source>
        <dbReference type="SAM" id="MobiDB-lite"/>
    </source>
</evidence>
<dbReference type="InterPro" id="IPR000261">
    <property type="entry name" value="EH_dom"/>
</dbReference>
<feature type="compositionally biased region" description="Low complexity" evidence="1">
    <location>
        <begin position="362"/>
        <end position="378"/>
    </location>
</feature>
<proteinExistence type="predicted"/>
<feature type="compositionally biased region" description="Polar residues" evidence="1">
    <location>
        <begin position="379"/>
        <end position="393"/>
    </location>
</feature>
<organism evidence="3 4">
    <name type="scientific">Phanerochaete sordida</name>
    <dbReference type="NCBI Taxonomy" id="48140"/>
    <lineage>
        <taxon>Eukaryota</taxon>
        <taxon>Fungi</taxon>
        <taxon>Dikarya</taxon>
        <taxon>Basidiomycota</taxon>
        <taxon>Agaricomycotina</taxon>
        <taxon>Agaricomycetes</taxon>
        <taxon>Polyporales</taxon>
        <taxon>Phanerochaetaceae</taxon>
        <taxon>Phanerochaete</taxon>
    </lineage>
</organism>
<dbReference type="SUPFAM" id="SSF47473">
    <property type="entry name" value="EF-hand"/>
    <property type="match status" value="1"/>
</dbReference>
<feature type="compositionally biased region" description="Low complexity" evidence="1">
    <location>
        <begin position="317"/>
        <end position="333"/>
    </location>
</feature>
<dbReference type="Pfam" id="PF12763">
    <property type="entry name" value="EH"/>
    <property type="match status" value="1"/>
</dbReference>
<protein>
    <recommendedName>
        <fullName evidence="2">EH domain-containing protein</fullName>
    </recommendedName>
</protein>
<gene>
    <name evidence="3" type="ORF">PsYK624_031410</name>
</gene>
<feature type="compositionally biased region" description="Low complexity" evidence="1">
    <location>
        <begin position="224"/>
        <end position="236"/>
    </location>
</feature>
<sequence length="562" mass="59300">MSSEDVPVGVKSRISAFESLSTTKPMHPSASKSAPSLLDAPVSPSSKTYFPITPTTPTPSGQSLSRSPSPIGPSIGRKTSLIDDWVLEDGPLPYAPRQKKPAGSKPPIHGAVRHVSDSVVRTTTHTSPPLIHFESPPPSHQNPKPPLPPRKASYSSLKSVSPSNSSTSSLPTRSPNTPLIPLPVSSPPARKKSDSLTVDQYPPPGKLGISIPSRGNGSGHVQASSISSFHSVSLSSDGGTDLQTPGSVSGFVSTFPIDRDGREAENGREHDNASLDESFENVSSSSIASPSVSSVSTDWAELVRRPSEPPKLPRRPTPGASSSGGPSASSTPTISVPYAVRPTPSKPPPPPPPSRTRPPPSSNRSSLNSTSASSDRSSVISQATSRTSASSYRPSVPQKPASASASPQLARPTPIPPSARRRYESVFNSNIVVQRKAGAETFGRALSPPMGRKARQAAGWRGLSVDLITNPQENGVPEGADEEVGPEERLSGRVVAAIWKCSRLGRKKLGDIWKECDPEGTGSVDRGAFVKGMWRIDEELRKAQLTSRNPSAARRGLTTLLR</sequence>
<accession>A0A9P3LAJ4</accession>
<evidence type="ECO:0000313" key="4">
    <source>
        <dbReference type="Proteomes" id="UP000703269"/>
    </source>
</evidence>
<feature type="region of interest" description="Disordered" evidence="1">
    <location>
        <begin position="18"/>
        <end position="421"/>
    </location>
</feature>
<feature type="compositionally biased region" description="Polar residues" evidence="1">
    <location>
        <begin position="237"/>
        <end position="252"/>
    </location>
</feature>
<feature type="compositionally biased region" description="Polar residues" evidence="1">
    <location>
        <begin position="18"/>
        <end position="34"/>
    </location>
</feature>
<feature type="compositionally biased region" description="Low complexity" evidence="1">
    <location>
        <begin position="153"/>
        <end position="177"/>
    </location>
</feature>
<name>A0A9P3LAJ4_9APHY</name>
<comment type="caution">
    <text evidence="3">The sequence shown here is derived from an EMBL/GenBank/DDBJ whole genome shotgun (WGS) entry which is preliminary data.</text>
</comment>
<feature type="compositionally biased region" description="Polar residues" evidence="1">
    <location>
        <begin position="213"/>
        <end position="223"/>
    </location>
</feature>